<dbReference type="GO" id="GO:0000177">
    <property type="term" value="C:cytoplasmic exosome (RNase complex)"/>
    <property type="evidence" value="ECO:0007669"/>
    <property type="project" value="TreeGrafter"/>
</dbReference>
<evidence type="ECO:0000313" key="8">
    <source>
        <dbReference type="Proteomes" id="UP001306508"/>
    </source>
</evidence>
<keyword evidence="5" id="KW-0539">Nucleus</keyword>
<evidence type="ECO:0000256" key="5">
    <source>
        <dbReference type="ARBA" id="ARBA00023242"/>
    </source>
</evidence>
<dbReference type="PANTHER" id="PTHR11953:SF1">
    <property type="entry name" value="EXOSOME COMPLEX COMPONENT RRP46"/>
    <property type="match status" value="1"/>
</dbReference>
<dbReference type="SUPFAM" id="SSF55666">
    <property type="entry name" value="Ribonuclease PH domain 2-like"/>
    <property type="match status" value="1"/>
</dbReference>
<comment type="subcellular location">
    <subcellularLocation>
        <location evidence="1">Nucleus</location>
    </subcellularLocation>
</comment>
<sequence length="223" mass="24583">MEGLNVSTGYLSQVDGSTHYKTSTTTVLCSVTGPIEPKSRQELPTKLALELIVRPSVGVPTTREILIQDKLNSVLNQIIVGYLYPRQLCQITFQIMESGEKMEYFHIKELIACVNAATLALIDSAIALQSMAVGVVIAVTYDDSYIVDPSNEIMQNSRSVHGLVLELIEGSNVVKNVLLLDSNGDFNDAALFKVLEVGEENILKLSKHFRKIIESKVKQTLTE</sequence>
<dbReference type="Gene3D" id="3.30.230.70">
    <property type="entry name" value="GHMP Kinase, N-terminal domain"/>
    <property type="match status" value="1"/>
</dbReference>
<dbReference type="GO" id="GO:0000467">
    <property type="term" value="P:exonucleolytic trimming to generate mature 3'-end of 5.8S rRNA from tricistronic rRNA transcript (SSU-rRNA, 5.8S rRNA, LSU-rRNA)"/>
    <property type="evidence" value="ECO:0007669"/>
    <property type="project" value="UniProtKB-ARBA"/>
</dbReference>
<dbReference type="GO" id="GO:0071038">
    <property type="term" value="P:TRAMP-dependent tRNA surveillance pathway"/>
    <property type="evidence" value="ECO:0007669"/>
    <property type="project" value="UniProtKB-ARBA"/>
</dbReference>
<dbReference type="GO" id="GO:0034475">
    <property type="term" value="P:U4 snRNA 3'-end processing"/>
    <property type="evidence" value="ECO:0007669"/>
    <property type="project" value="TreeGrafter"/>
</dbReference>
<evidence type="ECO:0000259" key="6">
    <source>
        <dbReference type="Pfam" id="PF01138"/>
    </source>
</evidence>
<dbReference type="GO" id="GO:0005730">
    <property type="term" value="C:nucleolus"/>
    <property type="evidence" value="ECO:0007669"/>
    <property type="project" value="UniProtKB-SubCell"/>
</dbReference>
<dbReference type="AlphaFoldDB" id="A0AAN8A7R2"/>
<evidence type="ECO:0000313" key="7">
    <source>
        <dbReference type="EMBL" id="KAK5778365.1"/>
    </source>
</evidence>
<keyword evidence="4" id="KW-0271">Exosome</keyword>
<comment type="caution">
    <text evidence="7">The sequence shown here is derived from an EMBL/GenBank/DDBJ whole genome shotgun (WGS) entry which is preliminary data.</text>
</comment>
<evidence type="ECO:0000256" key="3">
    <source>
        <dbReference type="ARBA" id="ARBA00022552"/>
    </source>
</evidence>
<dbReference type="CDD" id="cd11372">
    <property type="entry name" value="RNase_PH_RRP46"/>
    <property type="match status" value="1"/>
</dbReference>
<dbReference type="InterPro" id="IPR050080">
    <property type="entry name" value="RNase_PH"/>
</dbReference>
<dbReference type="Proteomes" id="UP001306508">
    <property type="component" value="Unassembled WGS sequence"/>
</dbReference>
<evidence type="ECO:0000256" key="2">
    <source>
        <dbReference type="ARBA" id="ARBA00006678"/>
    </source>
</evidence>
<dbReference type="InterPro" id="IPR001247">
    <property type="entry name" value="ExoRNase_PH_dom1"/>
</dbReference>
<dbReference type="InterPro" id="IPR036345">
    <property type="entry name" value="ExoRNase_PH_dom2_sf"/>
</dbReference>
<evidence type="ECO:0000256" key="1">
    <source>
        <dbReference type="ARBA" id="ARBA00004123"/>
    </source>
</evidence>
<keyword evidence="8" id="KW-1185">Reference proteome</keyword>
<dbReference type="SUPFAM" id="SSF54211">
    <property type="entry name" value="Ribosomal protein S5 domain 2-like"/>
    <property type="match status" value="1"/>
</dbReference>
<dbReference type="GO" id="GO:0003723">
    <property type="term" value="F:RNA binding"/>
    <property type="evidence" value="ECO:0007669"/>
    <property type="project" value="TreeGrafter"/>
</dbReference>
<dbReference type="InterPro" id="IPR020568">
    <property type="entry name" value="Ribosomal_Su5_D2-typ_SF"/>
</dbReference>
<evidence type="ECO:0000256" key="4">
    <source>
        <dbReference type="ARBA" id="ARBA00022835"/>
    </source>
</evidence>
<reference evidence="8" key="1">
    <citation type="submission" date="2023-07" db="EMBL/GenBank/DDBJ databases">
        <title>A draft genome of Kazachstania heterogenica Y-27499.</title>
        <authorList>
            <person name="Donic C."/>
            <person name="Kralova J.S."/>
            <person name="Fidel L."/>
            <person name="Ben-Dor S."/>
            <person name="Jung S."/>
        </authorList>
    </citation>
    <scope>NUCLEOTIDE SEQUENCE [LARGE SCALE GENOMIC DNA]</scope>
    <source>
        <strain evidence="8">Y27499</strain>
    </source>
</reference>
<comment type="similarity">
    <text evidence="2">Belongs to the RNase PH family.</text>
</comment>
<name>A0AAN8A7R2_9SACH</name>
<protein>
    <recommendedName>
        <fullName evidence="6">Exoribonuclease phosphorolytic domain-containing protein</fullName>
    </recommendedName>
</protein>
<dbReference type="InterPro" id="IPR027408">
    <property type="entry name" value="PNPase/RNase_PH_dom_sf"/>
</dbReference>
<dbReference type="Pfam" id="PF01138">
    <property type="entry name" value="RNase_PH"/>
    <property type="match status" value="1"/>
</dbReference>
<feature type="domain" description="Exoribonuclease phosphorolytic" evidence="6">
    <location>
        <begin position="4"/>
        <end position="126"/>
    </location>
</feature>
<dbReference type="GO" id="GO:0016075">
    <property type="term" value="P:rRNA catabolic process"/>
    <property type="evidence" value="ECO:0007669"/>
    <property type="project" value="TreeGrafter"/>
</dbReference>
<gene>
    <name evidence="7" type="ORF">RI543_004026</name>
</gene>
<organism evidence="7 8">
    <name type="scientific">Arxiozyma heterogenica</name>
    <dbReference type="NCBI Taxonomy" id="278026"/>
    <lineage>
        <taxon>Eukaryota</taxon>
        <taxon>Fungi</taxon>
        <taxon>Dikarya</taxon>
        <taxon>Ascomycota</taxon>
        <taxon>Saccharomycotina</taxon>
        <taxon>Saccharomycetes</taxon>
        <taxon>Saccharomycetales</taxon>
        <taxon>Saccharomycetaceae</taxon>
        <taxon>Arxiozyma</taxon>
    </lineage>
</organism>
<dbReference type="GO" id="GO:0071051">
    <property type="term" value="P:poly(A)-dependent snoRNA 3'-end processing"/>
    <property type="evidence" value="ECO:0007669"/>
    <property type="project" value="TreeGrafter"/>
</dbReference>
<proteinExistence type="inferred from homology"/>
<dbReference type="GO" id="GO:0000176">
    <property type="term" value="C:nuclear exosome (RNase complex)"/>
    <property type="evidence" value="ECO:0007669"/>
    <property type="project" value="UniProtKB-ARBA"/>
</dbReference>
<dbReference type="PANTHER" id="PTHR11953">
    <property type="entry name" value="EXOSOME COMPLEX COMPONENT"/>
    <property type="match status" value="1"/>
</dbReference>
<accession>A0AAN8A7R2</accession>
<dbReference type="EMBL" id="JAWIZZ010000053">
    <property type="protein sequence ID" value="KAK5778365.1"/>
    <property type="molecule type" value="Genomic_DNA"/>
</dbReference>
<dbReference type="GO" id="GO:0071028">
    <property type="term" value="P:nuclear mRNA surveillance"/>
    <property type="evidence" value="ECO:0007669"/>
    <property type="project" value="TreeGrafter"/>
</dbReference>
<keyword evidence="3" id="KW-0698">rRNA processing</keyword>